<dbReference type="SUPFAM" id="SSF51905">
    <property type="entry name" value="FAD/NAD(P)-binding domain"/>
    <property type="match status" value="1"/>
</dbReference>
<dbReference type="Gene3D" id="3.30.9.10">
    <property type="entry name" value="D-Amino Acid Oxidase, subunit A, domain 2"/>
    <property type="match status" value="1"/>
</dbReference>
<keyword evidence="4" id="KW-1185">Reference proteome</keyword>
<dbReference type="PANTHER" id="PTHR13847">
    <property type="entry name" value="SARCOSINE DEHYDROGENASE-RELATED"/>
    <property type="match status" value="1"/>
</dbReference>
<accession>A0A231V3T5</accession>
<proteinExistence type="predicted"/>
<dbReference type="Proteomes" id="UP000215405">
    <property type="component" value="Unassembled WGS sequence"/>
</dbReference>
<evidence type="ECO:0000313" key="3">
    <source>
        <dbReference type="EMBL" id="OXT02852.1"/>
    </source>
</evidence>
<dbReference type="PANTHER" id="PTHR13847:SF281">
    <property type="entry name" value="FAD DEPENDENT OXIDOREDUCTASE DOMAIN-CONTAINING PROTEIN"/>
    <property type="match status" value="1"/>
</dbReference>
<dbReference type="GO" id="GO:0016491">
    <property type="term" value="F:oxidoreductase activity"/>
    <property type="evidence" value="ECO:0007669"/>
    <property type="project" value="UniProtKB-KW"/>
</dbReference>
<evidence type="ECO:0000259" key="2">
    <source>
        <dbReference type="Pfam" id="PF01266"/>
    </source>
</evidence>
<feature type="domain" description="FAD dependent oxidoreductase" evidence="2">
    <location>
        <begin position="35"/>
        <end position="385"/>
    </location>
</feature>
<name>A0A231V3T5_9HYPH</name>
<organism evidence="3 4">
    <name type="scientific">Notoacmeibacter marinus</name>
    <dbReference type="NCBI Taxonomy" id="1876515"/>
    <lineage>
        <taxon>Bacteria</taxon>
        <taxon>Pseudomonadati</taxon>
        <taxon>Pseudomonadota</taxon>
        <taxon>Alphaproteobacteria</taxon>
        <taxon>Hyphomicrobiales</taxon>
        <taxon>Notoacmeibacteraceae</taxon>
        <taxon>Notoacmeibacter</taxon>
    </lineage>
</organism>
<dbReference type="Pfam" id="PF01266">
    <property type="entry name" value="DAO"/>
    <property type="match status" value="1"/>
</dbReference>
<comment type="caution">
    <text evidence="3">The sequence shown here is derived from an EMBL/GenBank/DDBJ whole genome shotgun (WGS) entry which is preliminary data.</text>
</comment>
<dbReference type="InterPro" id="IPR006076">
    <property type="entry name" value="FAD-dep_OxRdtase"/>
</dbReference>
<gene>
    <name evidence="3" type="ORF">B7H23_01425</name>
</gene>
<protein>
    <submittedName>
        <fullName evidence="3">Oxidoreductase</fullName>
    </submittedName>
</protein>
<dbReference type="EMBL" id="NBYO01000001">
    <property type="protein sequence ID" value="OXT02852.1"/>
    <property type="molecule type" value="Genomic_DNA"/>
</dbReference>
<dbReference type="PRINTS" id="PR00411">
    <property type="entry name" value="PNDRDTASEI"/>
</dbReference>
<dbReference type="Gene3D" id="3.50.50.60">
    <property type="entry name" value="FAD/NAD(P)-binding domain"/>
    <property type="match status" value="1"/>
</dbReference>
<dbReference type="AlphaFoldDB" id="A0A231V3T5"/>
<evidence type="ECO:0000256" key="1">
    <source>
        <dbReference type="ARBA" id="ARBA00023002"/>
    </source>
</evidence>
<dbReference type="InterPro" id="IPR036188">
    <property type="entry name" value="FAD/NAD-bd_sf"/>
</dbReference>
<sequence>MTGSEATVRTEAGLWPATLAKSTPAIALNEDLNVDLAIVGGGFTGCAAALEAARLGASVAVLEARSIGYGGSGRNVGLVNAGLWLPPETIIAQMGETDGRRLIDALAEGPDRVFEIIAREGIDCEATRAGTLHLAHSPGGLADLEKRHRQGNTFGAALHLLDAEQARQRTGSDAFHGALWNPKAGTIQPLAYCHGLARAALRRGAMIYSDTPVRSAEWNSGAWSVQAGDHTVRAGALLQATNAYDTAWAAQGASRYVPVNYCQFATRPLPAELLETILPGKEGCWDTALVMSSIRLDRAGRLIVGGMGYGQGPGGRIHGGWARRKLRALYPALADMPFEHEWSGRIAMTADHLPKALALGPSGLSIFGYSGRGIAPGTVLGAAAARYLLNGNEAELPLPLIEDYSERMTSAKAVYYEFGASAMHAIGARLRPAR</sequence>
<evidence type="ECO:0000313" key="4">
    <source>
        <dbReference type="Proteomes" id="UP000215405"/>
    </source>
</evidence>
<dbReference type="GO" id="GO:0005737">
    <property type="term" value="C:cytoplasm"/>
    <property type="evidence" value="ECO:0007669"/>
    <property type="project" value="TreeGrafter"/>
</dbReference>
<reference evidence="4" key="1">
    <citation type="journal article" date="2017" name="Int. J. Syst. Evol. Microbiol.">
        <title>Notoacmeibacter marinus gen. nov., sp. nov., isolated from the gut of a limpet and proposal of Notoacmeibacteraceae fam. nov. in the order Rhizobiales of the class Alphaproteobacteria.</title>
        <authorList>
            <person name="Huang Z."/>
            <person name="Guo F."/>
            <person name="Lai Q."/>
        </authorList>
    </citation>
    <scope>NUCLEOTIDE SEQUENCE [LARGE SCALE GENOMIC DNA]</scope>
    <source>
        <strain evidence="4">XMTR2A4</strain>
    </source>
</reference>
<keyword evidence="1" id="KW-0560">Oxidoreductase</keyword>
<dbReference type="RefSeq" id="WP_094076798.1">
    <property type="nucleotide sequence ID" value="NZ_NBYO01000001.1"/>
</dbReference>